<dbReference type="InterPro" id="IPR036366">
    <property type="entry name" value="PGBDSf"/>
</dbReference>
<reference evidence="2 3" key="1">
    <citation type="submission" date="2022-03" db="EMBL/GenBank/DDBJ databases">
        <title>Metagenome-assembled genomes from swine fecal metagenomes.</title>
        <authorList>
            <person name="Holman D.B."/>
            <person name="Kommadath A."/>
        </authorList>
    </citation>
    <scope>NUCLEOTIDE SEQUENCE [LARGE SCALE GENOMIC DNA]</scope>
    <source>
        <strain evidence="2">SUG147</strain>
    </source>
</reference>
<accession>A0AAE3FJC9</accession>
<dbReference type="AlphaFoldDB" id="A0AAE3FJC9"/>
<dbReference type="SUPFAM" id="SSF47090">
    <property type="entry name" value="PGBD-like"/>
    <property type="match status" value="2"/>
</dbReference>
<dbReference type="InterPro" id="IPR036365">
    <property type="entry name" value="PGBD-like_sf"/>
</dbReference>
<organism evidence="2 3">
    <name type="scientific">Candidatus Colimorpha enterica</name>
    <dbReference type="NCBI Taxonomy" id="3083063"/>
    <lineage>
        <taxon>Bacteria</taxon>
        <taxon>Pseudomonadati</taxon>
        <taxon>Bacteroidota</taxon>
        <taxon>Bacteroidia</taxon>
        <taxon>Bacteroidales</taxon>
        <taxon>Candidatus Colimorpha</taxon>
    </lineage>
</organism>
<feature type="domain" description="Peptidoglycan binding-like" evidence="1">
    <location>
        <begin position="110"/>
        <end position="167"/>
    </location>
</feature>
<gene>
    <name evidence="2" type="ORF">MR241_09700</name>
</gene>
<dbReference type="EMBL" id="JALEMU010000162">
    <property type="protein sequence ID" value="MCI5756550.1"/>
    <property type="molecule type" value="Genomic_DNA"/>
</dbReference>
<comment type="caution">
    <text evidence="2">The sequence shown here is derived from an EMBL/GenBank/DDBJ whole genome shotgun (WGS) entry which is preliminary data.</text>
</comment>
<dbReference type="Gene3D" id="1.10.101.10">
    <property type="entry name" value="PGBD-like superfamily/PGBD"/>
    <property type="match status" value="2"/>
</dbReference>
<name>A0AAE3FJC9_9BACT</name>
<sequence length="179" mass="20013">MNSEKTDRPGYRASVRRIQTVLYNLSQTDPEVKRVNPDGIYGEETAEAVRGFQRLHGLTVTGRVDFTTWRKLLSEERSAGERMSAPVGISPFSAPLRDGMLTEGDRGDTVLIVKLMLRTLSIEHDCLEEISDGNLFDSGTAEAVSRFQLIHGLEGTGDIDTTTWNMLARSYNKYVGYNH</sequence>
<protein>
    <submittedName>
        <fullName evidence="2">Peptidoglycan-binding protein</fullName>
    </submittedName>
</protein>
<feature type="domain" description="Peptidoglycan binding-like" evidence="1">
    <location>
        <begin position="13"/>
        <end position="72"/>
    </location>
</feature>
<dbReference type="Pfam" id="PF01471">
    <property type="entry name" value="PG_binding_1"/>
    <property type="match status" value="2"/>
</dbReference>
<dbReference type="Proteomes" id="UP001139365">
    <property type="component" value="Unassembled WGS sequence"/>
</dbReference>
<dbReference type="InterPro" id="IPR002477">
    <property type="entry name" value="Peptidoglycan-bd-like"/>
</dbReference>
<proteinExistence type="predicted"/>
<evidence type="ECO:0000259" key="1">
    <source>
        <dbReference type="Pfam" id="PF01471"/>
    </source>
</evidence>
<evidence type="ECO:0000313" key="2">
    <source>
        <dbReference type="EMBL" id="MCI5756550.1"/>
    </source>
</evidence>
<evidence type="ECO:0000313" key="3">
    <source>
        <dbReference type="Proteomes" id="UP001139365"/>
    </source>
</evidence>